<comment type="subcellular location">
    <subcellularLocation>
        <location evidence="1">Cell envelope</location>
    </subcellularLocation>
</comment>
<dbReference type="RefSeq" id="WP_078807236.1">
    <property type="nucleotide sequence ID" value="NZ_FUXI01000013.1"/>
</dbReference>
<dbReference type="OrthoDB" id="2255988at2"/>
<dbReference type="InterPro" id="IPR000914">
    <property type="entry name" value="SBP_5_dom"/>
</dbReference>
<keyword evidence="4 6" id="KW-0732">Signal</keyword>
<dbReference type="GO" id="GO:0043190">
    <property type="term" value="C:ATP-binding cassette (ABC) transporter complex"/>
    <property type="evidence" value="ECO:0007669"/>
    <property type="project" value="InterPro"/>
</dbReference>
<dbReference type="CDD" id="cd08504">
    <property type="entry name" value="PBP2_OppA"/>
    <property type="match status" value="1"/>
</dbReference>
<keyword evidence="9" id="KW-1185">Reference proteome</keyword>
<evidence type="ECO:0000256" key="2">
    <source>
        <dbReference type="ARBA" id="ARBA00005695"/>
    </source>
</evidence>
<dbReference type="GO" id="GO:0015833">
    <property type="term" value="P:peptide transport"/>
    <property type="evidence" value="ECO:0007669"/>
    <property type="project" value="UniProtKB-KW"/>
</dbReference>
<dbReference type="Proteomes" id="UP000190328">
    <property type="component" value="Unassembled WGS sequence"/>
</dbReference>
<reference evidence="9" key="1">
    <citation type="submission" date="2017-02" db="EMBL/GenBank/DDBJ databases">
        <authorList>
            <person name="Varghese N."/>
            <person name="Submissions S."/>
        </authorList>
    </citation>
    <scope>NUCLEOTIDE SEQUENCE [LARGE SCALE GENOMIC DNA]</scope>
    <source>
        <strain evidence="9">ATCC BAA-1030</strain>
    </source>
</reference>
<dbReference type="PIRSF" id="PIRSF002741">
    <property type="entry name" value="MppA"/>
    <property type="match status" value="1"/>
</dbReference>
<keyword evidence="5" id="KW-0571">Peptide transport</keyword>
<keyword evidence="3" id="KW-0813">Transport</keyword>
<evidence type="ECO:0000313" key="8">
    <source>
        <dbReference type="EMBL" id="SJZ74064.1"/>
    </source>
</evidence>
<dbReference type="Gene3D" id="3.10.105.10">
    <property type="entry name" value="Dipeptide-binding Protein, Domain 3"/>
    <property type="match status" value="1"/>
</dbReference>
<dbReference type="GO" id="GO:1904680">
    <property type="term" value="F:peptide transmembrane transporter activity"/>
    <property type="evidence" value="ECO:0007669"/>
    <property type="project" value="TreeGrafter"/>
</dbReference>
<evidence type="ECO:0000256" key="3">
    <source>
        <dbReference type="ARBA" id="ARBA00022448"/>
    </source>
</evidence>
<feature type="signal peptide" evidence="6">
    <location>
        <begin position="1"/>
        <end position="20"/>
    </location>
</feature>
<dbReference type="Gene3D" id="3.90.76.10">
    <property type="entry name" value="Dipeptide-binding Protein, Domain 1"/>
    <property type="match status" value="1"/>
</dbReference>
<dbReference type="PANTHER" id="PTHR30290">
    <property type="entry name" value="PERIPLASMIC BINDING COMPONENT OF ABC TRANSPORTER"/>
    <property type="match status" value="1"/>
</dbReference>
<dbReference type="InterPro" id="IPR030678">
    <property type="entry name" value="Peptide/Ni-bd"/>
</dbReference>
<dbReference type="Gene3D" id="3.40.190.10">
    <property type="entry name" value="Periplasmic binding protein-like II"/>
    <property type="match status" value="1"/>
</dbReference>
<dbReference type="STRING" id="263852.SAMN02745116_01299"/>
<dbReference type="InterPro" id="IPR039424">
    <property type="entry name" value="SBP_5"/>
</dbReference>
<gene>
    <name evidence="8" type="ORF">SAMN02745116_01299</name>
</gene>
<protein>
    <submittedName>
        <fullName evidence="8">Oligopeptide transport system substrate-binding protein</fullName>
    </submittedName>
</protein>
<comment type="similarity">
    <text evidence="2">Belongs to the bacterial solute-binding protein 5 family.</text>
</comment>
<dbReference type="GO" id="GO:0042597">
    <property type="term" value="C:periplasmic space"/>
    <property type="evidence" value="ECO:0007669"/>
    <property type="project" value="UniProtKB-ARBA"/>
</dbReference>
<organism evidence="8 9">
    <name type="scientific">Pilibacter termitis</name>
    <dbReference type="NCBI Taxonomy" id="263852"/>
    <lineage>
        <taxon>Bacteria</taxon>
        <taxon>Bacillati</taxon>
        <taxon>Bacillota</taxon>
        <taxon>Bacilli</taxon>
        <taxon>Lactobacillales</taxon>
        <taxon>Enterococcaceae</taxon>
        <taxon>Pilibacter</taxon>
    </lineage>
</organism>
<keyword evidence="5" id="KW-0653">Protein transport</keyword>
<evidence type="ECO:0000256" key="4">
    <source>
        <dbReference type="ARBA" id="ARBA00022729"/>
    </source>
</evidence>
<accession>A0A1T4N4H4</accession>
<dbReference type="SUPFAM" id="SSF53850">
    <property type="entry name" value="Periplasmic binding protein-like II"/>
    <property type="match status" value="1"/>
</dbReference>
<dbReference type="PANTHER" id="PTHR30290:SF10">
    <property type="entry name" value="PERIPLASMIC OLIGOPEPTIDE-BINDING PROTEIN-RELATED"/>
    <property type="match status" value="1"/>
</dbReference>
<dbReference type="GO" id="GO:0030313">
    <property type="term" value="C:cell envelope"/>
    <property type="evidence" value="ECO:0007669"/>
    <property type="project" value="UniProtKB-SubCell"/>
</dbReference>
<dbReference type="FunFam" id="3.90.76.10:FF:000001">
    <property type="entry name" value="Oligopeptide ABC transporter substrate-binding protein"/>
    <property type="match status" value="1"/>
</dbReference>
<name>A0A1T4N4H4_9ENTE</name>
<dbReference type="Pfam" id="PF00496">
    <property type="entry name" value="SBP_bac_5"/>
    <property type="match status" value="1"/>
</dbReference>
<evidence type="ECO:0000256" key="1">
    <source>
        <dbReference type="ARBA" id="ARBA00004196"/>
    </source>
</evidence>
<feature type="chain" id="PRO_5038968892" evidence="6">
    <location>
        <begin position="21"/>
        <end position="545"/>
    </location>
</feature>
<dbReference type="AlphaFoldDB" id="A0A1T4N4H4"/>
<proteinExistence type="inferred from homology"/>
<dbReference type="EMBL" id="FUXI01000013">
    <property type="protein sequence ID" value="SJZ74064.1"/>
    <property type="molecule type" value="Genomic_DNA"/>
</dbReference>
<feature type="domain" description="Solute-binding protein family 5" evidence="7">
    <location>
        <begin position="78"/>
        <end position="465"/>
    </location>
</feature>
<evidence type="ECO:0000259" key="7">
    <source>
        <dbReference type="Pfam" id="PF00496"/>
    </source>
</evidence>
<evidence type="ECO:0000313" key="9">
    <source>
        <dbReference type="Proteomes" id="UP000190328"/>
    </source>
</evidence>
<evidence type="ECO:0000256" key="5">
    <source>
        <dbReference type="ARBA" id="ARBA00022856"/>
    </source>
</evidence>
<evidence type="ECO:0000256" key="6">
    <source>
        <dbReference type="SAM" id="SignalP"/>
    </source>
</evidence>
<sequence length="545" mass="61732">MKKRKTLITLSLLAPILLSACSNGNESKKEETQEKTVHLMSQSELTTLDSAALLDFPDAITHTAAFEGLYTLDDKDNVIPAAAKELPEISTDGLTYTITLREGMKWSDEKAVTAHDFEYAWKRVADPKNSYIYSFLIQETIQNGVEVANGEKEVDSLGVKSLDDLTLQVTLKEPKPFFTSLLTFSTFFPQNEDAVKKYGKKYGTTADSVAYNGPFIVENWEHSATSWDLKKNKQYWDKDNVNVENIHYETVKEGNTALNLFDNKKLDLAYLSGSTAQMNLKHENFKSYPTATMNYIRFNQKRNGKPTPLANENLRKALALGIDKDNLVKNVIADGSQALNGMVTSEFFSNEKTGVDFRKDAGDVMAYNKEEAQKYWKLAQKELGEKVTIELMSTDAEVYKKFGESIQNQWQENFSGLTVDVRALPTETALNLSRESNYDAFLIYWTPDYKDPISTLKMLYSGNDRNYSNKKFDELIDKASKDYALDPEKRWEVLKEAEKVALEETAGMAVLSQNQQTVLQNPDLEGVNFHTFASPLTLKDLKWKN</sequence>
<dbReference type="PROSITE" id="PS51257">
    <property type="entry name" value="PROKAR_LIPOPROTEIN"/>
    <property type="match status" value="1"/>
</dbReference>